<sequence>MSQPKQTGYPSPNNYQSNSRSRSRSYDRQQKNHYNQNQNNFKKMIHIANLPTTVNEEQIQQEMKPYGKIEHLKLIKESPDGNPLQHSFYAFATLESQQDAQNIVQAFQNHQWNVNFKKSIQEREREKQKQKYNHYQQGSYEKPHNYNNGRNYQQQQGFRNQQPHHFKGNNPNYNNNNSNNSYNSNYNNRNYSNDKPYQRRQPYNNNNNHSSNYNQGPRGNYNNNNNRGGYNQNYQGSQRHRDHNAQGNFKSEQNEGQSGQQLQEENFANLLFLSSEELNKKLESSNNTNQIITEQILVRELFIGNISMEITEKQLLKTLEVYGKIEELELKSQNNVQYAFVKYYKIQDATKAFFNHQNIGLLLNQSLKIQFSDHQRRSNIVGDNEKEMKTEDLSNILYVNYHPNSHKVPTDDKIKQVCDEYGKVLRVNFNSFKNTPLKSFYLVEYERVEDVKKAYKSLSHKKYKLQDETCEIAILLKAENIIKGRDKSQFQPLKSHHLQNQNFNQNRPYNNAYNNPNQNQFNNKYNNDRNYNNNYYNKNQQGYISQQGNNNYNQQNQFNNNNFRNNNNYNQKNYGQNYPNNNQNFNSRFQDNINKMGGPRNYENNLQNVNNDINYIAQNANQQPIQNQYNNLQKVDLLSNQTVSDTKKTQNKDFIGAIDEIITEIDKDQNSNKKQQNQDQQQDDDNTKSKKQSDLLEDQDAIWSGFIAKADIQKVGVDLKTLSYIKEVQINDYHMQIIKQVPIEQAFKKQTILQALLIPSNGLYLDGFKILAKKLEDSQEAGYIQAENYNIYVIPRSKESDLICNLADDQSEMIAFVQEIKALNANKSLQQLLNLQGSATQKNEQSYKIQEDQEYRPDMDLNELEPFNQNKANQDKSEEKQMDQQAEKNTQSNQKQEEQQNQHDDLDIINDDELNTLLDTIDENL</sequence>
<dbReference type="SUPFAM" id="SSF54928">
    <property type="entry name" value="RNA-binding domain, RBD"/>
    <property type="match status" value="2"/>
</dbReference>
<dbReference type="Gene3D" id="3.30.70.330">
    <property type="match status" value="3"/>
</dbReference>
<feature type="compositionally biased region" description="Basic and acidic residues" evidence="3">
    <location>
        <begin position="873"/>
        <end position="886"/>
    </location>
</feature>
<protein>
    <recommendedName>
        <fullName evidence="4">RRM domain-containing protein</fullName>
    </recommendedName>
</protein>
<feature type="region of interest" description="Disordered" evidence="3">
    <location>
        <begin position="1"/>
        <end position="41"/>
    </location>
</feature>
<organism evidence="5 6">
    <name type="scientific">Pseudocohnilembus persalinus</name>
    <name type="common">Ciliate</name>
    <dbReference type="NCBI Taxonomy" id="266149"/>
    <lineage>
        <taxon>Eukaryota</taxon>
        <taxon>Sar</taxon>
        <taxon>Alveolata</taxon>
        <taxon>Ciliophora</taxon>
        <taxon>Intramacronucleata</taxon>
        <taxon>Oligohymenophorea</taxon>
        <taxon>Scuticociliatia</taxon>
        <taxon>Philasterida</taxon>
        <taxon>Pseudocohnilembidae</taxon>
        <taxon>Pseudocohnilembus</taxon>
    </lineage>
</organism>
<keyword evidence="6" id="KW-1185">Reference proteome</keyword>
<dbReference type="InterPro" id="IPR012677">
    <property type="entry name" value="Nucleotide-bd_a/b_plait_sf"/>
</dbReference>
<comment type="caution">
    <text evidence="5">The sequence shown here is derived from an EMBL/GenBank/DDBJ whole genome shotgun (WGS) entry which is preliminary data.</text>
</comment>
<feature type="compositionally biased region" description="Low complexity" evidence="3">
    <location>
        <begin position="32"/>
        <end position="41"/>
    </location>
</feature>
<evidence type="ECO:0000313" key="6">
    <source>
        <dbReference type="Proteomes" id="UP000054937"/>
    </source>
</evidence>
<dbReference type="InParanoid" id="A0A0V0Q7S2"/>
<feature type="domain" description="RRM" evidence="4">
    <location>
        <begin position="43"/>
        <end position="119"/>
    </location>
</feature>
<dbReference type="InterPro" id="IPR000504">
    <property type="entry name" value="RRM_dom"/>
</dbReference>
<dbReference type="CDD" id="cd00590">
    <property type="entry name" value="RRM_SF"/>
    <property type="match status" value="3"/>
</dbReference>
<reference evidence="5 6" key="1">
    <citation type="journal article" date="2015" name="Sci. Rep.">
        <title>Genome of the facultative scuticociliatosis pathogen Pseudocohnilembus persalinus provides insight into its virulence through horizontal gene transfer.</title>
        <authorList>
            <person name="Xiong J."/>
            <person name="Wang G."/>
            <person name="Cheng J."/>
            <person name="Tian M."/>
            <person name="Pan X."/>
            <person name="Warren A."/>
            <person name="Jiang C."/>
            <person name="Yuan D."/>
            <person name="Miao W."/>
        </authorList>
    </citation>
    <scope>NUCLEOTIDE SEQUENCE [LARGE SCALE GENOMIC DNA]</scope>
    <source>
        <strain evidence="5">36N120E</strain>
    </source>
</reference>
<feature type="compositionally biased region" description="Low complexity" evidence="3">
    <location>
        <begin position="9"/>
        <end position="20"/>
    </location>
</feature>
<dbReference type="Pfam" id="PF00076">
    <property type="entry name" value="RRM_1"/>
    <property type="match status" value="2"/>
</dbReference>
<evidence type="ECO:0000256" key="3">
    <source>
        <dbReference type="SAM" id="MobiDB-lite"/>
    </source>
</evidence>
<dbReference type="InterPro" id="IPR035979">
    <property type="entry name" value="RBD_domain_sf"/>
</dbReference>
<feature type="region of interest" description="Disordered" evidence="3">
    <location>
        <begin position="666"/>
        <end position="693"/>
    </location>
</feature>
<dbReference type="Proteomes" id="UP000054937">
    <property type="component" value="Unassembled WGS sequence"/>
</dbReference>
<feature type="compositionally biased region" description="Low complexity" evidence="3">
    <location>
        <begin position="145"/>
        <end position="161"/>
    </location>
</feature>
<dbReference type="PROSITE" id="PS50102">
    <property type="entry name" value="RRM"/>
    <property type="match status" value="2"/>
</dbReference>
<feature type="compositionally biased region" description="Low complexity" evidence="3">
    <location>
        <begin position="169"/>
        <end position="193"/>
    </location>
</feature>
<name>A0A0V0Q7S2_PSEPJ</name>
<dbReference type="GO" id="GO:0003723">
    <property type="term" value="F:RNA binding"/>
    <property type="evidence" value="ECO:0007669"/>
    <property type="project" value="UniProtKB-UniRule"/>
</dbReference>
<feature type="domain" description="RRM" evidence="4">
    <location>
        <begin position="299"/>
        <end position="374"/>
    </location>
</feature>
<feature type="region of interest" description="Disordered" evidence="3">
    <location>
        <begin position="121"/>
        <end position="261"/>
    </location>
</feature>
<dbReference type="OrthoDB" id="79941at2759"/>
<keyword evidence="1 2" id="KW-0694">RNA-binding</keyword>
<dbReference type="AlphaFoldDB" id="A0A0V0Q7S2"/>
<dbReference type="EMBL" id="LDAU01000256">
    <property type="protein sequence ID" value="KRW98281.1"/>
    <property type="molecule type" value="Genomic_DNA"/>
</dbReference>
<gene>
    <name evidence="5" type="ORF">PPERSA_01719</name>
</gene>
<feature type="compositionally biased region" description="Low complexity" evidence="3">
    <location>
        <begin position="203"/>
        <end position="237"/>
    </location>
</feature>
<feature type="compositionally biased region" description="Low complexity" evidence="3">
    <location>
        <begin position="501"/>
        <end position="586"/>
    </location>
</feature>
<feature type="compositionally biased region" description="Polar residues" evidence="3">
    <location>
        <begin position="245"/>
        <end position="261"/>
    </location>
</feature>
<evidence type="ECO:0000256" key="2">
    <source>
        <dbReference type="PROSITE-ProRule" id="PRU00176"/>
    </source>
</evidence>
<evidence type="ECO:0000313" key="5">
    <source>
        <dbReference type="EMBL" id="KRW98281.1"/>
    </source>
</evidence>
<evidence type="ECO:0000256" key="1">
    <source>
        <dbReference type="ARBA" id="ARBA00022884"/>
    </source>
</evidence>
<feature type="compositionally biased region" description="Basic and acidic residues" evidence="3">
    <location>
        <begin position="895"/>
        <end position="906"/>
    </location>
</feature>
<feature type="region of interest" description="Disordered" evidence="3">
    <location>
        <begin position="872"/>
        <end position="911"/>
    </location>
</feature>
<dbReference type="OMA" id="QICNINQ"/>
<evidence type="ECO:0000259" key="4">
    <source>
        <dbReference type="PROSITE" id="PS50102"/>
    </source>
</evidence>
<dbReference type="PANTHER" id="PTHR21245">
    <property type="entry name" value="HETEROGENEOUS NUCLEAR RIBONUCLEOPROTEIN"/>
    <property type="match status" value="1"/>
</dbReference>
<feature type="region of interest" description="Disordered" evidence="3">
    <location>
        <begin position="501"/>
        <end position="596"/>
    </location>
</feature>
<proteinExistence type="predicted"/>
<accession>A0A0V0Q7S2</accession>
<dbReference type="SMART" id="SM00360">
    <property type="entry name" value="RRM"/>
    <property type="match status" value="3"/>
</dbReference>